<gene>
    <name evidence="8" type="ORF">Q5H93_00995</name>
</gene>
<evidence type="ECO:0000256" key="4">
    <source>
        <dbReference type="ARBA" id="ARBA00023125"/>
    </source>
</evidence>
<dbReference type="SUPFAM" id="SSF46689">
    <property type="entry name" value="Homeodomain-like"/>
    <property type="match status" value="1"/>
</dbReference>
<dbReference type="PROSITE" id="PS00688">
    <property type="entry name" value="SIGMA54_INTERACT_3"/>
    <property type="match status" value="1"/>
</dbReference>
<keyword evidence="1" id="KW-0547">Nucleotide-binding</keyword>
<dbReference type="SUPFAM" id="SSF52540">
    <property type="entry name" value="P-loop containing nucleoside triphosphate hydrolases"/>
    <property type="match status" value="1"/>
</dbReference>
<keyword evidence="2" id="KW-0067">ATP-binding</keyword>
<dbReference type="Pfam" id="PF02954">
    <property type="entry name" value="HTH_8"/>
    <property type="match status" value="1"/>
</dbReference>
<accession>A0ABT9B4Z1</accession>
<evidence type="ECO:0000256" key="6">
    <source>
        <dbReference type="ARBA" id="ARBA00023163"/>
    </source>
</evidence>
<dbReference type="SMART" id="SM00065">
    <property type="entry name" value="GAF"/>
    <property type="match status" value="2"/>
</dbReference>
<dbReference type="PROSITE" id="PS50045">
    <property type="entry name" value="SIGMA54_INTERACT_4"/>
    <property type="match status" value="1"/>
</dbReference>
<dbReference type="CDD" id="cd00009">
    <property type="entry name" value="AAA"/>
    <property type="match status" value="1"/>
</dbReference>
<dbReference type="Gene3D" id="1.10.10.60">
    <property type="entry name" value="Homeodomain-like"/>
    <property type="match status" value="1"/>
</dbReference>
<evidence type="ECO:0000256" key="5">
    <source>
        <dbReference type="ARBA" id="ARBA00023159"/>
    </source>
</evidence>
<reference evidence="8" key="1">
    <citation type="submission" date="2023-07" db="EMBL/GenBank/DDBJ databases">
        <authorList>
            <person name="Kim M.K."/>
        </authorList>
    </citation>
    <scope>NUCLEOTIDE SEQUENCE</scope>
    <source>
        <strain evidence="8">ASUV-10-1</strain>
    </source>
</reference>
<dbReference type="Gene3D" id="3.30.450.40">
    <property type="match status" value="2"/>
</dbReference>
<dbReference type="EMBL" id="JAUQSY010000001">
    <property type="protein sequence ID" value="MDO7873290.1"/>
    <property type="molecule type" value="Genomic_DNA"/>
</dbReference>
<dbReference type="PROSITE" id="PS00675">
    <property type="entry name" value="SIGMA54_INTERACT_1"/>
    <property type="match status" value="1"/>
</dbReference>
<dbReference type="SUPFAM" id="SSF55781">
    <property type="entry name" value="GAF domain-like"/>
    <property type="match status" value="2"/>
</dbReference>
<dbReference type="InterPro" id="IPR027417">
    <property type="entry name" value="P-loop_NTPase"/>
</dbReference>
<keyword evidence="9" id="KW-1185">Reference proteome</keyword>
<evidence type="ECO:0000313" key="8">
    <source>
        <dbReference type="EMBL" id="MDO7873290.1"/>
    </source>
</evidence>
<feature type="domain" description="Sigma-54 factor interaction" evidence="7">
    <location>
        <begin position="392"/>
        <end position="621"/>
    </location>
</feature>
<evidence type="ECO:0000256" key="3">
    <source>
        <dbReference type="ARBA" id="ARBA00023015"/>
    </source>
</evidence>
<name>A0ABT9B4Z1_9BACT</name>
<dbReference type="Gene3D" id="1.10.8.60">
    <property type="match status" value="1"/>
</dbReference>
<organism evidence="8 9">
    <name type="scientific">Hymenobacter aranciens</name>
    <dbReference type="NCBI Taxonomy" id="3063996"/>
    <lineage>
        <taxon>Bacteria</taxon>
        <taxon>Pseudomonadati</taxon>
        <taxon>Bacteroidota</taxon>
        <taxon>Cytophagia</taxon>
        <taxon>Cytophagales</taxon>
        <taxon>Hymenobacteraceae</taxon>
        <taxon>Hymenobacter</taxon>
    </lineage>
</organism>
<keyword evidence="4" id="KW-0238">DNA-binding</keyword>
<evidence type="ECO:0000313" key="9">
    <source>
        <dbReference type="Proteomes" id="UP001176429"/>
    </source>
</evidence>
<dbReference type="PANTHER" id="PTHR32071">
    <property type="entry name" value="TRANSCRIPTIONAL REGULATORY PROTEIN"/>
    <property type="match status" value="1"/>
</dbReference>
<dbReference type="Pfam" id="PF13185">
    <property type="entry name" value="GAF_2"/>
    <property type="match status" value="1"/>
</dbReference>
<dbReference type="RefSeq" id="WP_305004605.1">
    <property type="nucleotide sequence ID" value="NZ_JAUQSY010000001.1"/>
</dbReference>
<evidence type="ECO:0000256" key="2">
    <source>
        <dbReference type="ARBA" id="ARBA00022840"/>
    </source>
</evidence>
<dbReference type="InterPro" id="IPR025943">
    <property type="entry name" value="Sigma_54_int_dom_ATP-bd_2"/>
</dbReference>
<dbReference type="InterPro" id="IPR003018">
    <property type="entry name" value="GAF"/>
</dbReference>
<dbReference type="InterPro" id="IPR003593">
    <property type="entry name" value="AAA+_ATPase"/>
</dbReference>
<dbReference type="InterPro" id="IPR002197">
    <property type="entry name" value="HTH_Fis"/>
</dbReference>
<dbReference type="InterPro" id="IPR025662">
    <property type="entry name" value="Sigma_54_int_dom_ATP-bd_1"/>
</dbReference>
<dbReference type="SMART" id="SM00382">
    <property type="entry name" value="AAA"/>
    <property type="match status" value="1"/>
</dbReference>
<dbReference type="PROSITE" id="PS00676">
    <property type="entry name" value="SIGMA54_INTERACT_2"/>
    <property type="match status" value="1"/>
</dbReference>
<dbReference type="PANTHER" id="PTHR32071:SF117">
    <property type="entry name" value="PTS-DEPENDENT DIHYDROXYACETONE KINASE OPERON REGULATORY PROTEIN-RELATED"/>
    <property type="match status" value="1"/>
</dbReference>
<comment type="caution">
    <text evidence="8">The sequence shown here is derived from an EMBL/GenBank/DDBJ whole genome shotgun (WGS) entry which is preliminary data.</text>
</comment>
<sequence length="714" mass="79534">MPNDEENLLLHLNEAIATTRDKETLFKTVTTKLRLIFPFDLIGINVFDREQKRRRLFMRDYFGGETGAGPELMHHFTQFEPVAGTPTEMLLAEPIFRQIELADLLSQYPNFHGFDKLTEMGICCLTLVPLRLAGHLIGFLMLATRRHPNFSAADQSLLEKIGSLVAIAVANTLAFEDIARREQQRALQLNISNALLSIKQREPLFRAIAEELARVVPFDYFGIRVQRPSRREGFAGFAEFARPDDDPQAPLLALDPKRYQDLEFNLSAMYNQVENLLEQPGLYTGEAFRELARRYPAMRYVYDVHQTRAMLLVPLGQRPGGAAVLVLASDNPQGFNQQDLETVQALVPQISLALENLFAFEQIEELKQQVEQERSYLIDEINTAAVAKAGDLIGPSAALHLVQTRIALVAPTDTTVLVTGETGTGKEMVARALHQQSPRHNRALVKLNCAALPAQLIESELFGHEKGAFTGATERRIGKFELADGGTIFLDEIGELPLDLQAKLLRVLQEKEFERLGGSKVLLTDARVIAATNRVLEDEVRAGRFRADLYYRLNVFPIQMPPLRERPEDIEPLARHFIQRLSQRMARPIRQLRPADLAALQTYAWPGNIRELEHVLEQAVIVSQGPYLEFGGFAAGPLLAVAGSGSAVVAVAAAEPPIKTLREQERDHILAALQRTGGRVSGPQGAAVLLDINAKTLEARMKKLGIRRTVTAEG</sequence>
<keyword evidence="3" id="KW-0805">Transcription regulation</keyword>
<dbReference type="InterPro" id="IPR002078">
    <property type="entry name" value="Sigma_54_int"/>
</dbReference>
<dbReference type="Pfam" id="PF25601">
    <property type="entry name" value="AAA_lid_14"/>
    <property type="match status" value="1"/>
</dbReference>
<dbReference type="Proteomes" id="UP001176429">
    <property type="component" value="Unassembled WGS sequence"/>
</dbReference>
<dbReference type="Gene3D" id="3.40.50.300">
    <property type="entry name" value="P-loop containing nucleotide triphosphate hydrolases"/>
    <property type="match status" value="1"/>
</dbReference>
<evidence type="ECO:0000256" key="1">
    <source>
        <dbReference type="ARBA" id="ARBA00022741"/>
    </source>
</evidence>
<dbReference type="InterPro" id="IPR009057">
    <property type="entry name" value="Homeodomain-like_sf"/>
</dbReference>
<dbReference type="Pfam" id="PF00158">
    <property type="entry name" value="Sigma54_activat"/>
    <property type="match status" value="1"/>
</dbReference>
<keyword evidence="5" id="KW-0010">Activator</keyword>
<dbReference type="InterPro" id="IPR058031">
    <property type="entry name" value="AAA_lid_NorR"/>
</dbReference>
<keyword evidence="6" id="KW-0804">Transcription</keyword>
<dbReference type="InterPro" id="IPR025944">
    <property type="entry name" value="Sigma_54_int_dom_CS"/>
</dbReference>
<evidence type="ECO:0000259" key="7">
    <source>
        <dbReference type="PROSITE" id="PS50045"/>
    </source>
</evidence>
<proteinExistence type="predicted"/>
<dbReference type="InterPro" id="IPR029016">
    <property type="entry name" value="GAF-like_dom_sf"/>
</dbReference>
<protein>
    <submittedName>
        <fullName evidence="8">Sigma 54-interacting transcriptional regulator</fullName>
    </submittedName>
</protein>